<protein>
    <recommendedName>
        <fullName evidence="7">Endolytic murein transglycosylase</fullName>
        <ecNumber evidence="7">4.2.2.29</ecNumber>
    </recommendedName>
    <alternativeName>
        <fullName evidence="7">Peptidoglycan lytic transglycosylase</fullName>
    </alternativeName>
    <alternativeName>
        <fullName evidence="7">Peptidoglycan polymerization terminase</fullName>
    </alternativeName>
</protein>
<keyword evidence="4 7" id="KW-0472">Membrane</keyword>
<evidence type="ECO:0000256" key="5">
    <source>
        <dbReference type="ARBA" id="ARBA00023239"/>
    </source>
</evidence>
<dbReference type="CDD" id="cd08010">
    <property type="entry name" value="MltG_like"/>
    <property type="match status" value="1"/>
</dbReference>
<keyword evidence="3 7" id="KW-1133">Transmembrane helix</keyword>
<comment type="subcellular location">
    <subcellularLocation>
        <location evidence="7">Cell membrane</location>
        <topology evidence="7">Single-pass membrane protein</topology>
    </subcellularLocation>
</comment>
<comment type="caution">
    <text evidence="9">The sequence shown here is derived from an EMBL/GenBank/DDBJ whole genome shotgun (WGS) entry which is preliminary data.</text>
</comment>
<evidence type="ECO:0000313" key="9">
    <source>
        <dbReference type="EMBL" id="KRK15414.1"/>
    </source>
</evidence>
<dbReference type="AlphaFoldDB" id="A0A0R1F0V1"/>
<feature type="transmembrane region" description="Helical" evidence="7">
    <location>
        <begin position="40"/>
        <end position="63"/>
    </location>
</feature>
<evidence type="ECO:0000256" key="1">
    <source>
        <dbReference type="ARBA" id="ARBA00022475"/>
    </source>
</evidence>
<comment type="function">
    <text evidence="7">Functions as a peptidoglycan terminase that cleaves nascent peptidoglycan strands endolytically to terminate their elongation.</text>
</comment>
<dbReference type="Proteomes" id="UP000051181">
    <property type="component" value="Unassembled WGS sequence"/>
</dbReference>
<name>A0A0R1F0V1_9LACO</name>
<dbReference type="GO" id="GO:0009252">
    <property type="term" value="P:peptidoglycan biosynthetic process"/>
    <property type="evidence" value="ECO:0007669"/>
    <property type="project" value="UniProtKB-UniRule"/>
</dbReference>
<evidence type="ECO:0000256" key="6">
    <source>
        <dbReference type="ARBA" id="ARBA00023316"/>
    </source>
</evidence>
<dbReference type="GO" id="GO:0071555">
    <property type="term" value="P:cell wall organization"/>
    <property type="evidence" value="ECO:0007669"/>
    <property type="project" value="UniProtKB-KW"/>
</dbReference>
<gene>
    <name evidence="7" type="primary">mltG</name>
    <name evidence="9" type="ORF">FD22_GL001727</name>
</gene>
<dbReference type="Pfam" id="PF02618">
    <property type="entry name" value="YceG"/>
    <property type="match status" value="1"/>
</dbReference>
<dbReference type="eggNOG" id="COG1559">
    <property type="taxonomic scope" value="Bacteria"/>
</dbReference>
<evidence type="ECO:0000256" key="2">
    <source>
        <dbReference type="ARBA" id="ARBA00022692"/>
    </source>
</evidence>
<feature type="site" description="Important for catalytic activity" evidence="7">
    <location>
        <position position="270"/>
    </location>
</feature>
<keyword evidence="1 7" id="KW-1003">Cell membrane</keyword>
<proteinExistence type="inferred from homology"/>
<accession>A0A0R1F0V1</accession>
<dbReference type="PANTHER" id="PTHR30518">
    <property type="entry name" value="ENDOLYTIC MUREIN TRANSGLYCOSYLASE"/>
    <property type="match status" value="1"/>
</dbReference>
<comment type="similarity">
    <text evidence="7">Belongs to the transglycosylase MltG family.</text>
</comment>
<evidence type="ECO:0000256" key="7">
    <source>
        <dbReference type="HAMAP-Rule" id="MF_02065"/>
    </source>
</evidence>
<keyword evidence="2 7" id="KW-0812">Transmembrane</keyword>
<dbReference type="GeneID" id="65917331"/>
<dbReference type="EMBL" id="AZCN01000049">
    <property type="protein sequence ID" value="KRK15414.1"/>
    <property type="molecule type" value="Genomic_DNA"/>
</dbReference>
<dbReference type="GO" id="GO:0008932">
    <property type="term" value="F:lytic endotransglycosylase activity"/>
    <property type="evidence" value="ECO:0007669"/>
    <property type="project" value="UniProtKB-UniRule"/>
</dbReference>
<keyword evidence="5 7" id="KW-0456">Lyase</keyword>
<dbReference type="EC" id="4.2.2.29" evidence="7"/>
<evidence type="ECO:0000256" key="8">
    <source>
        <dbReference type="SAM" id="MobiDB-lite"/>
    </source>
</evidence>
<evidence type="ECO:0000256" key="3">
    <source>
        <dbReference type="ARBA" id="ARBA00022989"/>
    </source>
</evidence>
<reference evidence="9 10" key="1">
    <citation type="journal article" date="2015" name="Genome Announc.">
        <title>Expanding the biotechnology potential of lactobacilli through comparative genomics of 213 strains and associated genera.</title>
        <authorList>
            <person name="Sun Z."/>
            <person name="Harris H.M."/>
            <person name="McCann A."/>
            <person name="Guo C."/>
            <person name="Argimon S."/>
            <person name="Zhang W."/>
            <person name="Yang X."/>
            <person name="Jeffery I.B."/>
            <person name="Cooney J.C."/>
            <person name="Kagawa T.F."/>
            <person name="Liu W."/>
            <person name="Song Y."/>
            <person name="Salvetti E."/>
            <person name="Wrobel A."/>
            <person name="Rasinkangas P."/>
            <person name="Parkhill J."/>
            <person name="Rea M.C."/>
            <person name="O'Sullivan O."/>
            <person name="Ritari J."/>
            <person name="Douillard F.P."/>
            <person name="Paul Ross R."/>
            <person name="Yang R."/>
            <person name="Briner A.E."/>
            <person name="Felis G.E."/>
            <person name="de Vos W.M."/>
            <person name="Barrangou R."/>
            <person name="Klaenhammer T.R."/>
            <person name="Caufield P.W."/>
            <person name="Cui Y."/>
            <person name="Zhang H."/>
            <person name="O'Toole P.W."/>
        </authorList>
    </citation>
    <scope>NUCLEOTIDE SEQUENCE [LARGE SCALE GENOMIC DNA]</scope>
    <source>
        <strain evidence="9 10">DSM 20001</strain>
    </source>
</reference>
<sequence>MAKRSGNQPDHQSKDKQQLESDAEQLAEERVAEKKVVDKIVYWIVGILVLLVVIIGLLGFNYVHSSLQPYDKDNNKTVVVKIPIGATNKQIGAILANEKVIKSAMVFNYYVKSHNFSEFQTGFYNLKPSMSLAEVTKKLADGGSQTSQYRVLIKEGATVEQVGTAVAKATHFSKQDFLKLMKDQTYMKQLAKKYPKLLSSSMAQKDVRYHLEGYLYPATYDYYQGMSLKELVNAMVEKTDLVMQSYYKQINAKDLTVQKVLTLASLVEREGNNSTDRAKIAGVFFNRIDAGMPLQSDISVMYALNTHKKHLYNKDLAVKSPYNLYKNKGYGPGPFNNPSKDSIQAVLNPTDRAQDYLYFVADLKTGKVYYSQTFEEHTSTNSGIQTKNGDNN</sequence>
<dbReference type="HAMAP" id="MF_02065">
    <property type="entry name" value="MltG"/>
    <property type="match status" value="1"/>
</dbReference>
<organism evidence="9 10">
    <name type="scientific">Loigolactobacillus coryniformis subsp. coryniformis KCTC 3167 = DSM 20001</name>
    <dbReference type="NCBI Taxonomy" id="913848"/>
    <lineage>
        <taxon>Bacteria</taxon>
        <taxon>Bacillati</taxon>
        <taxon>Bacillota</taxon>
        <taxon>Bacilli</taxon>
        <taxon>Lactobacillales</taxon>
        <taxon>Lactobacillaceae</taxon>
        <taxon>Loigolactobacillus</taxon>
    </lineage>
</organism>
<feature type="compositionally biased region" description="Polar residues" evidence="8">
    <location>
        <begin position="1"/>
        <end position="10"/>
    </location>
</feature>
<evidence type="ECO:0000256" key="4">
    <source>
        <dbReference type="ARBA" id="ARBA00023136"/>
    </source>
</evidence>
<dbReference type="PANTHER" id="PTHR30518:SF2">
    <property type="entry name" value="ENDOLYTIC MUREIN TRANSGLYCOSYLASE"/>
    <property type="match status" value="1"/>
</dbReference>
<dbReference type="NCBIfam" id="TIGR00247">
    <property type="entry name" value="endolytic transglycosylase MltG"/>
    <property type="match status" value="1"/>
</dbReference>
<comment type="catalytic activity">
    <reaction evidence="7">
        <text>a peptidoglycan chain = a peptidoglycan chain with N-acetyl-1,6-anhydromuramyl-[peptide] at the reducing end + a peptidoglycan chain with N-acetylglucosamine at the non-reducing end.</text>
        <dbReference type="EC" id="4.2.2.29"/>
    </reaction>
</comment>
<dbReference type="PATRIC" id="fig|913848.6.peg.1770"/>
<keyword evidence="6 7" id="KW-0961">Cell wall biogenesis/degradation</keyword>
<evidence type="ECO:0000313" key="10">
    <source>
        <dbReference type="Proteomes" id="UP000051181"/>
    </source>
</evidence>
<feature type="region of interest" description="Disordered" evidence="8">
    <location>
        <begin position="1"/>
        <end position="22"/>
    </location>
</feature>
<dbReference type="GO" id="GO:0005886">
    <property type="term" value="C:plasma membrane"/>
    <property type="evidence" value="ECO:0007669"/>
    <property type="project" value="UniProtKB-SubCell"/>
</dbReference>
<dbReference type="RefSeq" id="WP_003680008.1">
    <property type="nucleotide sequence ID" value="NZ_AZCN01000049.1"/>
</dbReference>
<dbReference type="InterPro" id="IPR003770">
    <property type="entry name" value="MLTG-like"/>
</dbReference>
<dbReference type="Gene3D" id="3.30.1490.480">
    <property type="entry name" value="Endolytic murein transglycosylase"/>
    <property type="match status" value="1"/>
</dbReference>